<sequence>MIKAVIFDMDGVIVDTEPLHHKAYRLMFKDVNIDVSDSLYESFTGQSTYNICNRLCEHFKLPLCPQTLVDIKRDHFNFLFENDKDLKLIEGVLELIKDYHQNGMTLVLASSASMPNIDKIFKRFDLDAYFKTKMSGADLKASKPHPEIFINAAKATGYKNSRCLVIEDSTNGIKAAKAADLFCVGFKSPNSKNQDYSEADLVIDNFNTIRSENLRKLFNNASVH</sequence>
<dbReference type="SFLD" id="SFLDG01135">
    <property type="entry name" value="C1.5.6:_HAD__Beta-PGM__Phospha"/>
    <property type="match status" value="1"/>
</dbReference>
<evidence type="ECO:0000256" key="4">
    <source>
        <dbReference type="ARBA" id="ARBA00022842"/>
    </source>
</evidence>
<dbReference type="InterPro" id="IPR023198">
    <property type="entry name" value="PGP-like_dom2"/>
</dbReference>
<comment type="similarity">
    <text evidence="2">Belongs to the HAD-like hydrolase superfamily. CbbY/CbbZ/Gph/YieH family.</text>
</comment>
<dbReference type="Proteomes" id="UP001595953">
    <property type="component" value="Unassembled WGS sequence"/>
</dbReference>
<dbReference type="SUPFAM" id="SSF56784">
    <property type="entry name" value="HAD-like"/>
    <property type="match status" value="1"/>
</dbReference>
<keyword evidence="7" id="KW-1185">Reference proteome</keyword>
<protein>
    <submittedName>
        <fullName evidence="6">HAD family hydrolase</fullName>
    </submittedName>
</protein>
<keyword evidence="3" id="KW-0479">Metal-binding</keyword>
<evidence type="ECO:0000313" key="7">
    <source>
        <dbReference type="Proteomes" id="UP001595953"/>
    </source>
</evidence>
<dbReference type="NCBIfam" id="TIGR01509">
    <property type="entry name" value="HAD-SF-IA-v3"/>
    <property type="match status" value="1"/>
</dbReference>
<evidence type="ECO:0000256" key="3">
    <source>
        <dbReference type="ARBA" id="ARBA00022723"/>
    </source>
</evidence>
<accession>A0ABV9N220</accession>
<dbReference type="InterPro" id="IPR036412">
    <property type="entry name" value="HAD-like_sf"/>
</dbReference>
<dbReference type="SFLD" id="SFLDS00003">
    <property type="entry name" value="Haloacid_Dehalogenase"/>
    <property type="match status" value="1"/>
</dbReference>
<keyword evidence="6" id="KW-0378">Hydrolase</keyword>
<dbReference type="InterPro" id="IPR023214">
    <property type="entry name" value="HAD_sf"/>
</dbReference>
<name>A0ABV9N220_9FLAO</name>
<dbReference type="Gene3D" id="1.10.150.240">
    <property type="entry name" value="Putative phosphatase, domain 2"/>
    <property type="match status" value="1"/>
</dbReference>
<dbReference type="GO" id="GO:0016787">
    <property type="term" value="F:hydrolase activity"/>
    <property type="evidence" value="ECO:0007669"/>
    <property type="project" value="UniProtKB-KW"/>
</dbReference>
<reference evidence="7" key="1">
    <citation type="journal article" date="2019" name="Int. J. Syst. Evol. Microbiol.">
        <title>The Global Catalogue of Microorganisms (GCM) 10K type strain sequencing project: providing services to taxonomists for standard genome sequencing and annotation.</title>
        <authorList>
            <consortium name="The Broad Institute Genomics Platform"/>
            <consortium name="The Broad Institute Genome Sequencing Center for Infectious Disease"/>
            <person name="Wu L."/>
            <person name="Ma J."/>
        </authorList>
    </citation>
    <scope>NUCLEOTIDE SEQUENCE [LARGE SCALE GENOMIC DNA]</scope>
    <source>
        <strain evidence="7">CCUG 63682</strain>
    </source>
</reference>
<dbReference type="NCBIfam" id="TIGR01549">
    <property type="entry name" value="HAD-SF-IA-v1"/>
    <property type="match status" value="1"/>
</dbReference>
<dbReference type="Gene3D" id="3.40.50.1000">
    <property type="entry name" value="HAD superfamily/HAD-like"/>
    <property type="match status" value="1"/>
</dbReference>
<dbReference type="InterPro" id="IPR041492">
    <property type="entry name" value="HAD_2"/>
</dbReference>
<gene>
    <name evidence="6" type="ORF">ACFO5O_04775</name>
</gene>
<dbReference type="SFLD" id="SFLDG01129">
    <property type="entry name" value="C1.5:_HAD__Beta-PGM__Phosphata"/>
    <property type="match status" value="1"/>
</dbReference>
<dbReference type="InterPro" id="IPR006439">
    <property type="entry name" value="HAD-SF_hydro_IA"/>
</dbReference>
<comment type="caution">
    <text evidence="6">The sequence shown here is derived from an EMBL/GenBank/DDBJ whole genome shotgun (WGS) entry which is preliminary data.</text>
</comment>
<dbReference type="CDD" id="cd16423">
    <property type="entry name" value="HAD_BPGM-like"/>
    <property type="match status" value="1"/>
</dbReference>
<evidence type="ECO:0000313" key="6">
    <source>
        <dbReference type="EMBL" id="MFC4721620.1"/>
    </source>
</evidence>
<evidence type="ECO:0000256" key="2">
    <source>
        <dbReference type="ARBA" id="ARBA00006171"/>
    </source>
</evidence>
<dbReference type="Pfam" id="PF13419">
    <property type="entry name" value="HAD_2"/>
    <property type="match status" value="1"/>
</dbReference>
<dbReference type="PANTHER" id="PTHR46193:SF18">
    <property type="entry name" value="HEXITOL PHOSPHATASE B"/>
    <property type="match status" value="1"/>
</dbReference>
<evidence type="ECO:0000256" key="1">
    <source>
        <dbReference type="ARBA" id="ARBA00001946"/>
    </source>
</evidence>
<dbReference type="EMBL" id="JBHSGP010000008">
    <property type="protein sequence ID" value="MFC4721620.1"/>
    <property type="molecule type" value="Genomic_DNA"/>
</dbReference>
<keyword evidence="4" id="KW-0460">Magnesium</keyword>
<dbReference type="RefSeq" id="WP_387961435.1">
    <property type="nucleotide sequence ID" value="NZ_JBHSGP010000008.1"/>
</dbReference>
<keyword evidence="5" id="KW-0119">Carbohydrate metabolism</keyword>
<dbReference type="InterPro" id="IPR051600">
    <property type="entry name" value="Beta-PGM-like"/>
</dbReference>
<organism evidence="6 7">
    <name type="scientific">Geojedonia litorea</name>
    <dbReference type="NCBI Taxonomy" id="1268269"/>
    <lineage>
        <taxon>Bacteria</taxon>
        <taxon>Pseudomonadati</taxon>
        <taxon>Bacteroidota</taxon>
        <taxon>Flavobacteriia</taxon>
        <taxon>Flavobacteriales</taxon>
        <taxon>Flavobacteriaceae</taxon>
        <taxon>Geojedonia</taxon>
    </lineage>
</organism>
<comment type="cofactor">
    <cofactor evidence="1">
        <name>Mg(2+)</name>
        <dbReference type="ChEBI" id="CHEBI:18420"/>
    </cofactor>
</comment>
<proteinExistence type="inferred from homology"/>
<dbReference type="PANTHER" id="PTHR46193">
    <property type="entry name" value="6-PHOSPHOGLUCONATE PHOSPHATASE"/>
    <property type="match status" value="1"/>
</dbReference>
<evidence type="ECO:0000256" key="5">
    <source>
        <dbReference type="ARBA" id="ARBA00023277"/>
    </source>
</evidence>